<keyword evidence="3 5" id="KW-1133">Transmembrane helix</keyword>
<gene>
    <name evidence="6" type="ORF">HMPREF9248_0467</name>
</gene>
<evidence type="ECO:0000313" key="6">
    <source>
        <dbReference type="EMBL" id="EFL44380.1"/>
    </source>
</evidence>
<name>A0ABP2IZC7_9ACTN</name>
<evidence type="ECO:0000256" key="4">
    <source>
        <dbReference type="ARBA" id="ARBA00023136"/>
    </source>
</evidence>
<dbReference type="Proteomes" id="UP000004431">
    <property type="component" value="Unassembled WGS sequence"/>
</dbReference>
<dbReference type="InterPro" id="IPR003339">
    <property type="entry name" value="ABC/ECF_trnsptr_transmembrane"/>
</dbReference>
<dbReference type="Pfam" id="PF02361">
    <property type="entry name" value="CbiQ"/>
    <property type="match status" value="1"/>
</dbReference>
<comment type="caution">
    <text evidence="6">The sequence shown here is derived from an EMBL/GenBank/DDBJ whole genome shotgun (WGS) entry which is preliminary data.</text>
</comment>
<evidence type="ECO:0000256" key="5">
    <source>
        <dbReference type="SAM" id="Phobius"/>
    </source>
</evidence>
<evidence type="ECO:0000313" key="7">
    <source>
        <dbReference type="Proteomes" id="UP000004431"/>
    </source>
</evidence>
<comment type="subcellular location">
    <subcellularLocation>
        <location evidence="1">Membrane</location>
        <topology evidence="1">Multi-pass membrane protein</topology>
    </subcellularLocation>
</comment>
<reference evidence="6 7" key="1">
    <citation type="submission" date="2010-08" db="EMBL/GenBank/DDBJ databases">
        <authorList>
            <person name="Durkin A.S."/>
            <person name="Madupu R."/>
            <person name="Torralba M."/>
            <person name="Gillis M."/>
            <person name="Methe B."/>
            <person name="Sutton G."/>
            <person name="Nelson K.E."/>
        </authorList>
    </citation>
    <scope>NUCLEOTIDE SEQUENCE [LARGE SCALE GENOMIC DNA]</scope>
    <source>
        <strain evidence="6 7">PB189-T1-4</strain>
    </source>
</reference>
<accession>A0ABP2IZC7</accession>
<evidence type="ECO:0000256" key="3">
    <source>
        <dbReference type="ARBA" id="ARBA00022989"/>
    </source>
</evidence>
<protein>
    <submittedName>
        <fullName evidence="6">Cobalt transport protein</fullName>
    </submittedName>
</protein>
<sequence length="271" mass="29439">MRISTKNESTSTPSCEANAQAAADGSAHASAQSAAEIVRSFCDSHAHPFNPNPISKCVVLVLAGLCVFKHLPTEIPLLITLLVFLYLNGYRTTVIKALIVYTLLSFVPNFDALSSLPDVLKIFLCVGLVIKLFMLPYLAGKFLVKGSSVSAILSSLCLLKVPQCVSIPLAVMFRFFPAFKEESAAITTAMRIRNISKRHPARYLEYVFVPLMIVSCNLADDITKAAECKAISNPGTKTRYTTIRFRVVDFLYMGIVAALIAGGIACLHCAI</sequence>
<proteinExistence type="predicted"/>
<dbReference type="RefSeq" id="WP_006303785.1">
    <property type="nucleotide sequence ID" value="NZ_AEDQ01000016.1"/>
</dbReference>
<keyword evidence="7" id="KW-1185">Reference proteome</keyword>
<dbReference type="EMBL" id="AEDQ01000016">
    <property type="protein sequence ID" value="EFL44380.1"/>
    <property type="molecule type" value="Genomic_DNA"/>
</dbReference>
<keyword evidence="4 5" id="KW-0472">Membrane</keyword>
<evidence type="ECO:0000256" key="2">
    <source>
        <dbReference type="ARBA" id="ARBA00022692"/>
    </source>
</evidence>
<feature type="transmembrane region" description="Helical" evidence="5">
    <location>
        <begin position="250"/>
        <end position="270"/>
    </location>
</feature>
<feature type="transmembrane region" description="Helical" evidence="5">
    <location>
        <begin position="94"/>
        <end position="113"/>
    </location>
</feature>
<evidence type="ECO:0000256" key="1">
    <source>
        <dbReference type="ARBA" id="ARBA00004141"/>
    </source>
</evidence>
<dbReference type="CDD" id="cd16914">
    <property type="entry name" value="EcfT"/>
    <property type="match status" value="1"/>
</dbReference>
<organism evidence="6 7">
    <name type="scientific">Fannyhessea vaginae PB189-T1-4</name>
    <dbReference type="NCBI Taxonomy" id="866774"/>
    <lineage>
        <taxon>Bacteria</taxon>
        <taxon>Bacillati</taxon>
        <taxon>Actinomycetota</taxon>
        <taxon>Coriobacteriia</taxon>
        <taxon>Coriobacteriales</taxon>
        <taxon>Atopobiaceae</taxon>
        <taxon>Fannyhessea</taxon>
    </lineage>
</organism>
<feature type="transmembrane region" description="Helical" evidence="5">
    <location>
        <begin position="119"/>
        <end position="139"/>
    </location>
</feature>
<keyword evidence="2 5" id="KW-0812">Transmembrane</keyword>